<protein>
    <submittedName>
        <fullName evidence="2">Uncharacterized protein</fullName>
    </submittedName>
</protein>
<organism evidence="2 3">
    <name type="scientific">Phytophthora sojae (strain P6497)</name>
    <name type="common">Soybean stem and root rot agent</name>
    <name type="synonym">Phytophthora megasperma f. sp. glycines</name>
    <dbReference type="NCBI Taxonomy" id="1094619"/>
    <lineage>
        <taxon>Eukaryota</taxon>
        <taxon>Sar</taxon>
        <taxon>Stramenopiles</taxon>
        <taxon>Oomycota</taxon>
        <taxon>Peronosporomycetes</taxon>
        <taxon>Peronosporales</taxon>
        <taxon>Peronosporaceae</taxon>
        <taxon>Phytophthora</taxon>
    </lineage>
</organism>
<name>G4YQ92_PHYSP</name>
<keyword evidence="1" id="KW-0472">Membrane</keyword>
<dbReference type="KEGG" id="psoj:PHYSODRAFT_294675"/>
<feature type="transmembrane region" description="Helical" evidence="1">
    <location>
        <begin position="88"/>
        <end position="105"/>
    </location>
</feature>
<evidence type="ECO:0000313" key="3">
    <source>
        <dbReference type="Proteomes" id="UP000002640"/>
    </source>
</evidence>
<dbReference type="InParanoid" id="G4YQ92"/>
<keyword evidence="1" id="KW-1133">Transmembrane helix</keyword>
<feature type="transmembrane region" description="Helical" evidence="1">
    <location>
        <begin position="144"/>
        <end position="165"/>
    </location>
</feature>
<dbReference type="AlphaFoldDB" id="G4YQ92"/>
<evidence type="ECO:0000256" key="1">
    <source>
        <dbReference type="SAM" id="Phobius"/>
    </source>
</evidence>
<sequence>MVVSFRTRKLDFPRISSMAEDRMCEASPQLSLPSRDPVLIDRWDACRAICKSNRVYDTHVTRDPVAFLGLEPAYPALSLPNLQLPTNAMRWTFVVVAAVATLLAGRDAASAAAVDPKLSTVNTANAPDVARELNLDLDNKLEVVSTWLSCCAQLGVCAAVFTLAAKLTYSKK</sequence>
<accession>G4YQ92</accession>
<reference evidence="2 3" key="1">
    <citation type="journal article" date="2006" name="Science">
        <title>Phytophthora genome sequences uncover evolutionary origins and mechanisms of pathogenesis.</title>
        <authorList>
            <person name="Tyler B.M."/>
            <person name="Tripathy S."/>
            <person name="Zhang X."/>
            <person name="Dehal P."/>
            <person name="Jiang R.H."/>
            <person name="Aerts A."/>
            <person name="Arredondo F.D."/>
            <person name="Baxter L."/>
            <person name="Bensasson D."/>
            <person name="Beynon J.L."/>
            <person name="Chapman J."/>
            <person name="Damasceno C.M."/>
            <person name="Dorrance A.E."/>
            <person name="Dou D."/>
            <person name="Dickerman A.W."/>
            <person name="Dubchak I.L."/>
            <person name="Garbelotto M."/>
            <person name="Gijzen M."/>
            <person name="Gordon S.G."/>
            <person name="Govers F."/>
            <person name="Grunwald N.J."/>
            <person name="Huang W."/>
            <person name="Ivors K.L."/>
            <person name="Jones R.W."/>
            <person name="Kamoun S."/>
            <person name="Krampis K."/>
            <person name="Lamour K.H."/>
            <person name="Lee M.K."/>
            <person name="McDonald W.H."/>
            <person name="Medina M."/>
            <person name="Meijer H.J."/>
            <person name="Nordberg E.K."/>
            <person name="Maclean D.J."/>
            <person name="Ospina-Giraldo M.D."/>
            <person name="Morris P.F."/>
            <person name="Phuntumart V."/>
            <person name="Putnam N.H."/>
            <person name="Rash S."/>
            <person name="Rose J.K."/>
            <person name="Sakihama Y."/>
            <person name="Salamov A.A."/>
            <person name="Savidor A."/>
            <person name="Scheuring C.F."/>
            <person name="Smith B.M."/>
            <person name="Sobral B.W."/>
            <person name="Terry A."/>
            <person name="Torto-Alalibo T.A."/>
            <person name="Win J."/>
            <person name="Xu Z."/>
            <person name="Zhang H."/>
            <person name="Grigoriev I.V."/>
            <person name="Rokhsar D.S."/>
            <person name="Boore J.L."/>
        </authorList>
    </citation>
    <scope>NUCLEOTIDE SEQUENCE [LARGE SCALE GENOMIC DNA]</scope>
    <source>
        <strain evidence="2 3">P6497</strain>
    </source>
</reference>
<dbReference type="RefSeq" id="XP_009516871.1">
    <property type="nucleotide sequence ID" value="XM_009518576.1"/>
</dbReference>
<dbReference type="Proteomes" id="UP000002640">
    <property type="component" value="Unassembled WGS sequence"/>
</dbReference>
<dbReference type="GeneID" id="20641135"/>
<keyword evidence="3" id="KW-1185">Reference proteome</keyword>
<evidence type="ECO:0000313" key="2">
    <source>
        <dbReference type="EMBL" id="EGZ29596.1"/>
    </source>
</evidence>
<gene>
    <name evidence="2" type="ORF">PHYSODRAFT_294675</name>
</gene>
<proteinExistence type="predicted"/>
<keyword evidence="1" id="KW-0812">Transmembrane</keyword>
<dbReference type="EMBL" id="JH159151">
    <property type="protein sequence ID" value="EGZ29596.1"/>
    <property type="molecule type" value="Genomic_DNA"/>
</dbReference>